<evidence type="ECO:0000313" key="2">
    <source>
        <dbReference type="EMBL" id="MFC5154159.1"/>
    </source>
</evidence>
<dbReference type="Pfam" id="PF19462">
    <property type="entry name" value="DUF5999"/>
    <property type="match status" value="1"/>
</dbReference>
<evidence type="ECO:0000256" key="1">
    <source>
        <dbReference type="SAM" id="MobiDB-lite"/>
    </source>
</evidence>
<dbReference type="EMBL" id="JBHSKP010000013">
    <property type="protein sequence ID" value="MFC5154159.1"/>
    <property type="molecule type" value="Genomic_DNA"/>
</dbReference>
<keyword evidence="3" id="KW-1185">Reference proteome</keyword>
<dbReference type="InterPro" id="IPR046041">
    <property type="entry name" value="DUF5999"/>
</dbReference>
<proteinExistence type="predicted"/>
<dbReference type="RefSeq" id="WP_344480512.1">
    <property type="nucleotide sequence ID" value="NZ_BAAASB010000014.1"/>
</dbReference>
<dbReference type="Proteomes" id="UP001596160">
    <property type="component" value="Unassembled WGS sequence"/>
</dbReference>
<evidence type="ECO:0000313" key="3">
    <source>
        <dbReference type="Proteomes" id="UP001596160"/>
    </source>
</evidence>
<accession>A0ABW0AKB2</accession>
<reference evidence="3" key="1">
    <citation type="journal article" date="2019" name="Int. J. Syst. Evol. Microbiol.">
        <title>The Global Catalogue of Microorganisms (GCM) 10K type strain sequencing project: providing services to taxonomists for standard genome sequencing and annotation.</title>
        <authorList>
            <consortium name="The Broad Institute Genomics Platform"/>
            <consortium name="The Broad Institute Genome Sequencing Center for Infectious Disease"/>
            <person name="Wu L."/>
            <person name="Ma J."/>
        </authorList>
    </citation>
    <scope>NUCLEOTIDE SEQUENCE [LARGE SCALE GENOMIC DNA]</scope>
    <source>
        <strain evidence="3">PCU 266</strain>
    </source>
</reference>
<organism evidence="2 3">
    <name type="scientific">Streptomyces amakusaensis</name>
    <dbReference type="NCBI Taxonomy" id="67271"/>
    <lineage>
        <taxon>Bacteria</taxon>
        <taxon>Bacillati</taxon>
        <taxon>Actinomycetota</taxon>
        <taxon>Actinomycetes</taxon>
        <taxon>Kitasatosporales</taxon>
        <taxon>Streptomycetaceae</taxon>
        <taxon>Streptomyces</taxon>
    </lineage>
</organism>
<gene>
    <name evidence="2" type="ORF">ACFPRH_20705</name>
</gene>
<feature type="region of interest" description="Disordered" evidence="1">
    <location>
        <begin position="1"/>
        <end position="26"/>
    </location>
</feature>
<name>A0ABW0AKB2_9ACTN</name>
<protein>
    <submittedName>
        <fullName evidence="2">DUF5999 family protein</fullName>
    </submittedName>
</protein>
<sequence>MLASPGSAGSVECPHQPRCPAAADADRDAARTVASHPEQGWSRLCNGVLLFEDLGELLPAGGVIAPRRAAFAGVAA</sequence>
<comment type="caution">
    <text evidence="2">The sequence shown here is derived from an EMBL/GenBank/DDBJ whole genome shotgun (WGS) entry which is preliminary data.</text>
</comment>